<evidence type="ECO:0000313" key="2">
    <source>
        <dbReference type="Proteomes" id="UP000186922"/>
    </source>
</evidence>
<accession>A0A1D1VY06</accession>
<proteinExistence type="predicted"/>
<evidence type="ECO:0000313" key="1">
    <source>
        <dbReference type="EMBL" id="GAV03914.1"/>
    </source>
</evidence>
<organism evidence="1 2">
    <name type="scientific">Ramazzottius varieornatus</name>
    <name type="common">Water bear</name>
    <name type="synonym">Tardigrade</name>
    <dbReference type="NCBI Taxonomy" id="947166"/>
    <lineage>
        <taxon>Eukaryota</taxon>
        <taxon>Metazoa</taxon>
        <taxon>Ecdysozoa</taxon>
        <taxon>Tardigrada</taxon>
        <taxon>Eutardigrada</taxon>
        <taxon>Parachela</taxon>
        <taxon>Hypsibioidea</taxon>
        <taxon>Ramazzottiidae</taxon>
        <taxon>Ramazzottius</taxon>
    </lineage>
</organism>
<reference evidence="1 2" key="1">
    <citation type="journal article" date="2016" name="Nat. Commun.">
        <title>Extremotolerant tardigrade genome and improved radiotolerance of human cultured cells by tardigrade-unique protein.</title>
        <authorList>
            <person name="Hashimoto T."/>
            <person name="Horikawa D.D."/>
            <person name="Saito Y."/>
            <person name="Kuwahara H."/>
            <person name="Kozuka-Hata H."/>
            <person name="Shin-I T."/>
            <person name="Minakuchi Y."/>
            <person name="Ohishi K."/>
            <person name="Motoyama A."/>
            <person name="Aizu T."/>
            <person name="Enomoto A."/>
            <person name="Kondo K."/>
            <person name="Tanaka S."/>
            <person name="Hara Y."/>
            <person name="Koshikawa S."/>
            <person name="Sagara H."/>
            <person name="Miura T."/>
            <person name="Yokobori S."/>
            <person name="Miyagawa K."/>
            <person name="Suzuki Y."/>
            <person name="Kubo T."/>
            <person name="Oyama M."/>
            <person name="Kohara Y."/>
            <person name="Fujiyama A."/>
            <person name="Arakawa K."/>
            <person name="Katayama T."/>
            <person name="Toyoda A."/>
            <person name="Kunieda T."/>
        </authorList>
    </citation>
    <scope>NUCLEOTIDE SEQUENCE [LARGE SCALE GENOMIC DNA]</scope>
    <source>
        <strain evidence="1 2">YOKOZUNA-1</strain>
    </source>
</reference>
<sequence>MVKDKLMRLIGRTTTEAIPYGTQDEEQSLHTVTPVKYRTVLETTITTSTLDTYNFGFVQKVRDSFRRKKKAKEYDLITERPSPFQTPPRFILEKIEPATPIKFDSPFGMENLQQLVIKRKAGQHQLKENFGVKTTHDSQDENVSDVSDLSTGNQEVFAKLAEPLNTDVDEKLIDAYFKTPDGIRKYHRRSKVFLSVKEDHLI</sequence>
<dbReference type="OrthoDB" id="10064918at2759"/>
<keyword evidence="2" id="KW-1185">Reference proteome</keyword>
<name>A0A1D1VY06_RAMVA</name>
<gene>
    <name evidence="1" type="primary">RvY_14278-1</name>
    <name evidence="1" type="synonym">RvY_14278.1</name>
    <name evidence="1" type="ORF">RvY_14278</name>
</gene>
<dbReference type="AlphaFoldDB" id="A0A1D1VY06"/>
<protein>
    <submittedName>
        <fullName evidence="1">Uncharacterized protein</fullName>
    </submittedName>
</protein>
<comment type="caution">
    <text evidence="1">The sequence shown here is derived from an EMBL/GenBank/DDBJ whole genome shotgun (WGS) entry which is preliminary data.</text>
</comment>
<dbReference type="EMBL" id="BDGG01000010">
    <property type="protein sequence ID" value="GAV03914.1"/>
    <property type="molecule type" value="Genomic_DNA"/>
</dbReference>
<dbReference type="Proteomes" id="UP000186922">
    <property type="component" value="Unassembled WGS sequence"/>
</dbReference>